<evidence type="ECO:0008006" key="4">
    <source>
        <dbReference type="Google" id="ProtNLM"/>
    </source>
</evidence>
<gene>
    <name evidence="2" type="ORF">NNJEOMEG_03803</name>
</gene>
<organism evidence="2 3">
    <name type="scientific">Fundidesulfovibrio magnetotacticus</name>
    <dbReference type="NCBI Taxonomy" id="2730080"/>
    <lineage>
        <taxon>Bacteria</taxon>
        <taxon>Pseudomonadati</taxon>
        <taxon>Thermodesulfobacteriota</taxon>
        <taxon>Desulfovibrionia</taxon>
        <taxon>Desulfovibrionales</taxon>
        <taxon>Desulfovibrionaceae</taxon>
        <taxon>Fundidesulfovibrio</taxon>
    </lineage>
</organism>
<evidence type="ECO:0000256" key="1">
    <source>
        <dbReference type="SAM" id="SignalP"/>
    </source>
</evidence>
<proteinExistence type="predicted"/>
<feature type="signal peptide" evidence="1">
    <location>
        <begin position="1"/>
        <end position="25"/>
    </location>
</feature>
<keyword evidence="1" id="KW-0732">Signal</keyword>
<dbReference type="AlphaFoldDB" id="A0A6V8LYQ7"/>
<reference evidence="2 3" key="2">
    <citation type="submission" date="2020-05" db="EMBL/GenBank/DDBJ databases">
        <title>Draft genome sequence of Desulfovibrio sp. strainFSS-1.</title>
        <authorList>
            <person name="Shimoshige H."/>
            <person name="Kobayashi H."/>
            <person name="Maekawa T."/>
        </authorList>
    </citation>
    <scope>NUCLEOTIDE SEQUENCE [LARGE SCALE GENOMIC DNA]</scope>
    <source>
        <strain evidence="2 3">SIID29052-01</strain>
    </source>
</reference>
<dbReference type="EMBL" id="BLTE01000026">
    <property type="protein sequence ID" value="GFK95930.1"/>
    <property type="molecule type" value="Genomic_DNA"/>
</dbReference>
<dbReference type="PROSITE" id="PS51257">
    <property type="entry name" value="PROKAR_LIPOPROTEIN"/>
    <property type="match status" value="1"/>
</dbReference>
<feature type="chain" id="PRO_5028886120" description="Curli production assembly/transport component CsgG" evidence="1">
    <location>
        <begin position="26"/>
        <end position="508"/>
    </location>
</feature>
<reference evidence="2 3" key="1">
    <citation type="submission" date="2020-04" db="EMBL/GenBank/DDBJ databases">
        <authorList>
            <consortium name="Desulfovibrio sp. FSS-1 genome sequencing consortium"/>
            <person name="Shimoshige H."/>
            <person name="Kobayashi H."/>
            <person name="Maekawa T."/>
        </authorList>
    </citation>
    <scope>NUCLEOTIDE SEQUENCE [LARGE SCALE GENOMIC DNA]</scope>
    <source>
        <strain evidence="2 3">SIID29052-01</strain>
    </source>
</reference>
<evidence type="ECO:0000313" key="3">
    <source>
        <dbReference type="Proteomes" id="UP000494245"/>
    </source>
</evidence>
<sequence length="508" mass="53945">MRLSLRLALCVVLFGLCGCMGTSKKAHLMAEDNLYKPVEYVNAAQPGPTVLVLPGQVSAWSYEFLGKVNAQGLRDFAEVEMGKCNFKVLDRVENPAMLQEVAIAANLGEGAVIGKFKKFKFTPPHWVVVFDVIEVTPRSTGFKYTDKAMAGLAGSLMGGMIFGQLGAKIGEATLGSISSAEEQREWAISLRYRVIDAVSGVTAHEGQFQDKTTVYREIKGFMGFDTHEAGGGQLSTSVQRMVQQAIREIDEKHKLPAMAAFEAEKAKREKAIARAAAEKPAPPAKKGKKDEAPVAEGVACTMTSLGAVSCLVPTGWTTAAFPTLGAQGQAQALGGGGQSSALAMSLATQAAGPLVTLTMPGSVLGTAFSGVAINGPDVDGRLIMVPAQACKGDPAVLQAMLEKHFQQSSLVQGLGVETVEAQGGQRPIQVYKYIRVERRKVESNEPQTTSGADTGQGNSKMVSVPHYLNIAVAVMPKGDQMVVALLMVPEERFVPQLEGFRKLVGSIS</sequence>
<keyword evidence="3" id="KW-1185">Reference proteome</keyword>
<evidence type="ECO:0000313" key="2">
    <source>
        <dbReference type="EMBL" id="GFK95930.1"/>
    </source>
</evidence>
<comment type="caution">
    <text evidence="2">The sequence shown here is derived from an EMBL/GenBank/DDBJ whole genome shotgun (WGS) entry which is preliminary data.</text>
</comment>
<name>A0A6V8LYQ7_9BACT</name>
<protein>
    <recommendedName>
        <fullName evidence="4">Curli production assembly/transport component CsgG</fullName>
    </recommendedName>
</protein>
<dbReference type="Proteomes" id="UP000494245">
    <property type="component" value="Unassembled WGS sequence"/>
</dbReference>
<accession>A0A6V8LYQ7</accession>